<dbReference type="PANTHER" id="PTHR15462">
    <property type="entry name" value="SERINE PROTEASE"/>
    <property type="match status" value="1"/>
</dbReference>
<evidence type="ECO:0000256" key="3">
    <source>
        <dbReference type="SAM" id="SignalP"/>
    </source>
</evidence>
<comment type="caution">
    <text evidence="4">The sequence shown here is derived from an EMBL/GenBank/DDBJ whole genome shotgun (WGS) entry which is preliminary data.</text>
</comment>
<dbReference type="InterPro" id="IPR050966">
    <property type="entry name" value="Glutamyl_endopeptidase"/>
</dbReference>
<gene>
    <name evidence="4" type="ORF">G5C51_32530</name>
</gene>
<proteinExistence type="predicted"/>
<dbReference type="AlphaFoldDB" id="A0A6G4UB48"/>
<dbReference type="Gene3D" id="2.40.10.10">
    <property type="entry name" value="Trypsin-like serine proteases"/>
    <property type="match status" value="2"/>
</dbReference>
<keyword evidence="1 3" id="KW-0732">Signal</keyword>
<accession>A0A6G4UB48</accession>
<feature type="region of interest" description="Disordered" evidence="2">
    <location>
        <begin position="309"/>
        <end position="337"/>
    </location>
</feature>
<feature type="region of interest" description="Disordered" evidence="2">
    <location>
        <begin position="255"/>
        <end position="287"/>
    </location>
</feature>
<reference evidence="4 5" key="1">
    <citation type="submission" date="2020-02" db="EMBL/GenBank/DDBJ databases">
        <title>Whole-genome analyses of novel actinobacteria.</title>
        <authorList>
            <person name="Sahin N."/>
        </authorList>
    </citation>
    <scope>NUCLEOTIDE SEQUENCE [LARGE SCALE GENOMIC DNA]</scope>
    <source>
        <strain evidence="4 5">A7024</strain>
    </source>
</reference>
<feature type="signal peptide" evidence="3">
    <location>
        <begin position="1"/>
        <end position="22"/>
    </location>
</feature>
<dbReference type="RefSeq" id="WP_165242712.1">
    <property type="nucleotide sequence ID" value="NZ_JAAKZV010000216.1"/>
</dbReference>
<evidence type="ECO:0000256" key="2">
    <source>
        <dbReference type="SAM" id="MobiDB-lite"/>
    </source>
</evidence>
<dbReference type="Proteomes" id="UP000481583">
    <property type="component" value="Unassembled WGS sequence"/>
</dbReference>
<evidence type="ECO:0000256" key="1">
    <source>
        <dbReference type="ARBA" id="ARBA00022729"/>
    </source>
</evidence>
<evidence type="ECO:0000313" key="4">
    <source>
        <dbReference type="EMBL" id="NGN68608.1"/>
    </source>
</evidence>
<feature type="chain" id="PRO_5026069605" description="Serine protease" evidence="3">
    <location>
        <begin position="23"/>
        <end position="337"/>
    </location>
</feature>
<evidence type="ECO:0000313" key="5">
    <source>
        <dbReference type="Proteomes" id="UP000481583"/>
    </source>
</evidence>
<dbReference type="InterPro" id="IPR043504">
    <property type="entry name" value="Peptidase_S1_PA_chymotrypsin"/>
</dbReference>
<name>A0A6G4UB48_9ACTN</name>
<sequence length="337" mass="35560">MFKGIAVTAAVAAALLPATAQAVPTPPIAPPLAARLAAAQPPAAQPPAILAGSAGTADRTRAFWTAERMRAADAAVAQPGPASGKPWRGSAAKVKHIGRLFMLARNGKFGTCTAAVVDAPRRNVLATAAHCVYNHAEGGWMERVLFVPGYRDGAAPYGSYPVESAAVAPEWTLDHAHDADYTFLTVHDDGTGRRVQDVTGGAEPVFKRAAGGRSIFGYPVELPYDGARLQYCTGRPRILTDPLLDGGEEIRPCRLTQGASGGPWYDPRGRQTGVSSGRPVVEDPERKGVVLDDGADVLWSATFDKRAKGLYEDQAPDQSKAKTSMVKAKNSPVRIGQ</sequence>
<evidence type="ECO:0008006" key="6">
    <source>
        <dbReference type="Google" id="ProtNLM"/>
    </source>
</evidence>
<keyword evidence="5" id="KW-1185">Reference proteome</keyword>
<dbReference type="InterPro" id="IPR009003">
    <property type="entry name" value="Peptidase_S1_PA"/>
</dbReference>
<protein>
    <recommendedName>
        <fullName evidence="6">Serine protease</fullName>
    </recommendedName>
</protein>
<organism evidence="4 5">
    <name type="scientific">Streptomyces coryli</name>
    <dbReference type="NCBI Taxonomy" id="1128680"/>
    <lineage>
        <taxon>Bacteria</taxon>
        <taxon>Bacillati</taxon>
        <taxon>Actinomycetota</taxon>
        <taxon>Actinomycetes</taxon>
        <taxon>Kitasatosporales</taxon>
        <taxon>Streptomycetaceae</taxon>
        <taxon>Streptomyces</taxon>
    </lineage>
</organism>
<dbReference type="EMBL" id="JAAKZV010000216">
    <property type="protein sequence ID" value="NGN68608.1"/>
    <property type="molecule type" value="Genomic_DNA"/>
</dbReference>
<dbReference type="SUPFAM" id="SSF50494">
    <property type="entry name" value="Trypsin-like serine proteases"/>
    <property type="match status" value="1"/>
</dbReference>